<evidence type="ECO:0000256" key="4">
    <source>
        <dbReference type="ARBA" id="ARBA00022763"/>
    </source>
</evidence>
<sequence>MEGKDARRRLVQSTLFPRRESVIKEGENCGGNGEEQVSEEEEEWCGSSKRRRGSKVKPNSRSKTTPPASSKKVIENGKETSSKQVNDSFSPVASKSSFFVKASERPQQEIQQNQPVFIDSPEDNDEINSPPISTPNGRSTPRKMKRQDKSTPTKERRTSTPNKKMKNGRRELCCVQLPFDLAVEEQPLRTIPDLRLEAKLTAEENSRIFAGRQIHPFFTSWKAGKTSQDLTDSESKLSSFERKDKGISFNPIHVFENVEDDCTTFDWGHWVISERSGNGDLEYGYSPVYEGSVDSLNFDNIMNASRLTRISLYQNCHQDSVLQKQVPVERPDKPECSHPISSLSLASLADERVICSEQQKDQDMLPKNAEDILAEPLLLDQEIGNNYLLAGTSCPSSQSELQDKLLEERIMSHYHTCHNQPENCLWTDKYQPQNARQICGNGEAVELLSDWLHLWHRRGSLISRSCMDEDISVVQDIDHDYKQNDANYDTIKDEEALKNVLLITGPAGSGKSAAIYACARDQGFQVIEINASDWRNGALVKQKFGEAVESHWLQRAVDSGTNSDNKSLSKFFKAVNAEAHCSDDEVYELIHLLDKEASQEAGELLKVSVSGESRTANCQNQIKTLILFEDVDATLDEDHGFITTIQQLAETAKRPMILTSNSDSPVLPKNLDRLELSFSVPSVDELLPLVHMICASEKAKIHPCLVERFVYFCQRDIRKTIMLLQFWCQGQTLERGNEFYRTHWPVLFDLDAAHHILPKVIHFGYPSKLSELVAEEVVKSLILMEETNGLMNTNSGEDRNDCGAENTHMHNAEPDPVKVKKKAMLSLQCSLLDDVECAQFEANSELFDFSCSPVTLPQQKGRRKINTVLSSDSEDEVSGGSIPLISAGVDINPEVVDMKNIPISQCFSTEIHHHPTRLIYPSEVEKLEDHCQLQERVDYSHIEGTSLDVSLVPESSFVPETEIINEAELYSTTVSYGHFVNAMGGNFIIEDQDLTPILAPDMGAQSCKPLHVLHNKEILGNTSDTSACQEEVGDSHKSETDLPRGYQLLDECSRMDFTSQLKSLDNPESDQVIDFVKRAWQRLHYSNDLRKYVTAEEKIASQGLTFATGMSNLIAEADLLLKDCQTLVSDSLGSSAIPGERTHSYSYYDNQLEMSSIIAQHGMCFYAKEVASLGLGTTNTSSLASEMLSSSASSVALGKLASQDQRKVDRSDIKTYKDLKISMSSGSDSSLCNILQNIVPPKSYLAAKGNALHEYISTLSQISRFEASRLSEFINRKQRRARVPRHYLNSGPLSISSEEISLLGRYNCYQKGSFSS</sequence>
<proteinExistence type="inferred from homology"/>
<keyword evidence="5" id="KW-0067">ATP-binding</keyword>
<dbReference type="GO" id="GO:0005524">
    <property type="term" value="F:ATP binding"/>
    <property type="evidence" value="ECO:0007669"/>
    <property type="project" value="UniProtKB-KW"/>
</dbReference>
<dbReference type="SUPFAM" id="SSF52540">
    <property type="entry name" value="P-loop containing nucleoside triphosphate hydrolases"/>
    <property type="match status" value="1"/>
</dbReference>
<organism evidence="10 11">
    <name type="scientific">Sesamum indicum</name>
    <name type="common">Oriental sesame</name>
    <name type="synonym">Sesamum orientale</name>
    <dbReference type="NCBI Taxonomy" id="4182"/>
    <lineage>
        <taxon>Eukaryota</taxon>
        <taxon>Viridiplantae</taxon>
        <taxon>Streptophyta</taxon>
        <taxon>Embryophyta</taxon>
        <taxon>Tracheophyta</taxon>
        <taxon>Spermatophyta</taxon>
        <taxon>Magnoliopsida</taxon>
        <taxon>eudicotyledons</taxon>
        <taxon>Gunneridae</taxon>
        <taxon>Pentapetalae</taxon>
        <taxon>asterids</taxon>
        <taxon>lamiids</taxon>
        <taxon>Lamiales</taxon>
        <taxon>Pedaliaceae</taxon>
        <taxon>Sesamum</taxon>
    </lineage>
</organism>
<dbReference type="InParanoid" id="A0A6I9SJS1"/>
<accession>A0A6I9SJS1</accession>
<evidence type="ECO:0000256" key="6">
    <source>
        <dbReference type="ARBA" id="ARBA00023242"/>
    </source>
</evidence>
<dbReference type="GeneID" id="105155376"/>
<evidence type="ECO:0000256" key="2">
    <source>
        <dbReference type="ARBA" id="ARBA00006168"/>
    </source>
</evidence>
<evidence type="ECO:0000313" key="11">
    <source>
        <dbReference type="RefSeq" id="XP_011069545.1"/>
    </source>
</evidence>
<keyword evidence="7" id="KW-0131">Cell cycle</keyword>
<reference evidence="11" key="1">
    <citation type="submission" date="2025-08" db="UniProtKB">
        <authorList>
            <consortium name="RefSeq"/>
        </authorList>
    </citation>
    <scope>IDENTIFICATION</scope>
</reference>
<keyword evidence="6" id="KW-0539">Nucleus</keyword>
<evidence type="ECO:0000313" key="10">
    <source>
        <dbReference type="Proteomes" id="UP000504604"/>
    </source>
</evidence>
<feature type="compositionally biased region" description="Basic residues" evidence="8">
    <location>
        <begin position="48"/>
        <end position="60"/>
    </location>
</feature>
<feature type="compositionally biased region" description="Basic and acidic residues" evidence="8">
    <location>
        <begin position="147"/>
        <end position="158"/>
    </location>
</feature>
<evidence type="ECO:0000256" key="1">
    <source>
        <dbReference type="ARBA" id="ARBA00004123"/>
    </source>
</evidence>
<keyword evidence="4" id="KW-0227">DNA damage</keyword>
<feature type="compositionally biased region" description="Polar residues" evidence="8">
    <location>
        <begin position="82"/>
        <end position="97"/>
    </location>
</feature>
<evidence type="ECO:0000259" key="9">
    <source>
        <dbReference type="SMART" id="SM00382"/>
    </source>
</evidence>
<gene>
    <name evidence="11" type="primary">LOC105155376</name>
</gene>
<feature type="region of interest" description="Disordered" evidence="8">
    <location>
        <begin position="19"/>
        <end position="166"/>
    </location>
</feature>
<comment type="subcellular location">
    <subcellularLocation>
        <location evidence="1">Nucleus</location>
    </subcellularLocation>
</comment>
<feature type="compositionally biased region" description="Basic and acidic residues" evidence="8">
    <location>
        <begin position="72"/>
        <end position="81"/>
    </location>
</feature>
<evidence type="ECO:0000256" key="5">
    <source>
        <dbReference type="ARBA" id="ARBA00022840"/>
    </source>
</evidence>
<dbReference type="GO" id="GO:0006281">
    <property type="term" value="P:DNA repair"/>
    <property type="evidence" value="ECO:0007669"/>
    <property type="project" value="InterPro"/>
</dbReference>
<dbReference type="GO" id="GO:0003682">
    <property type="term" value="F:chromatin binding"/>
    <property type="evidence" value="ECO:0007669"/>
    <property type="project" value="TreeGrafter"/>
</dbReference>
<dbReference type="KEGG" id="sind:105155376"/>
<feature type="domain" description="AAA+ ATPase" evidence="9">
    <location>
        <begin position="497"/>
        <end position="682"/>
    </location>
</feature>
<keyword evidence="3" id="KW-0547">Nucleotide-binding</keyword>
<dbReference type="SMART" id="SM00382">
    <property type="entry name" value="AAA"/>
    <property type="match status" value="1"/>
</dbReference>
<comment type="similarity">
    <text evidence="2">Belongs to the rad17/RAD24 family.</text>
</comment>
<dbReference type="Gene3D" id="1.10.8.60">
    <property type="match status" value="1"/>
</dbReference>
<dbReference type="OrthoDB" id="9996895at2759"/>
<dbReference type="FunCoup" id="A0A6I9SJS1">
    <property type="interactions" value="1425"/>
</dbReference>
<protein>
    <submittedName>
        <fullName evidence="11">Uncharacterized protein LOC105155376 isoform X1</fullName>
    </submittedName>
</protein>
<feature type="compositionally biased region" description="Polar residues" evidence="8">
    <location>
        <begin position="130"/>
        <end position="139"/>
    </location>
</feature>
<dbReference type="RefSeq" id="XP_011069545.1">
    <property type="nucleotide sequence ID" value="XM_011071243.2"/>
</dbReference>
<evidence type="ECO:0000256" key="8">
    <source>
        <dbReference type="SAM" id="MobiDB-lite"/>
    </source>
</evidence>
<evidence type="ECO:0000256" key="7">
    <source>
        <dbReference type="ARBA" id="ARBA00023306"/>
    </source>
</evidence>
<dbReference type="InterPro" id="IPR004582">
    <property type="entry name" value="Checkpoint_prot_Rad17_Rad24"/>
</dbReference>
<dbReference type="GO" id="GO:0000077">
    <property type="term" value="P:DNA damage checkpoint signaling"/>
    <property type="evidence" value="ECO:0007669"/>
    <property type="project" value="TreeGrafter"/>
</dbReference>
<dbReference type="Proteomes" id="UP000504604">
    <property type="component" value="Linkage group LG2"/>
</dbReference>
<dbReference type="GO" id="GO:0003689">
    <property type="term" value="F:DNA clamp loader activity"/>
    <property type="evidence" value="ECO:0007669"/>
    <property type="project" value="TreeGrafter"/>
</dbReference>
<dbReference type="GO" id="GO:0005634">
    <property type="term" value="C:nucleus"/>
    <property type="evidence" value="ECO:0007669"/>
    <property type="project" value="UniProtKB-SubCell"/>
</dbReference>
<evidence type="ECO:0000256" key="3">
    <source>
        <dbReference type="ARBA" id="ARBA00022741"/>
    </source>
</evidence>
<dbReference type="GO" id="GO:0033314">
    <property type="term" value="P:mitotic DNA replication checkpoint signaling"/>
    <property type="evidence" value="ECO:0007669"/>
    <property type="project" value="TreeGrafter"/>
</dbReference>
<dbReference type="Gene3D" id="3.40.50.300">
    <property type="entry name" value="P-loop containing nucleotide triphosphate hydrolases"/>
    <property type="match status" value="1"/>
</dbReference>
<dbReference type="PANTHER" id="PTHR12172">
    <property type="entry name" value="CELL CYCLE CHECKPOINT PROTEIN RAD17"/>
    <property type="match status" value="1"/>
</dbReference>
<dbReference type="InterPro" id="IPR003593">
    <property type="entry name" value="AAA+_ATPase"/>
</dbReference>
<dbReference type="InterPro" id="IPR027417">
    <property type="entry name" value="P-loop_NTPase"/>
</dbReference>
<keyword evidence="10" id="KW-1185">Reference proteome</keyword>
<name>A0A6I9SJS1_SESIN</name>
<dbReference type="PANTHER" id="PTHR12172:SF1">
    <property type="entry name" value="P-LOOP CONTAINING NUCLEOSIDE TRIPHOSPHATE HYDROLASES SUPERFAMILY PROTEIN"/>
    <property type="match status" value="1"/>
</dbReference>